<dbReference type="AlphaFoldDB" id="A0A0P7AXM8"/>
<evidence type="ECO:0000313" key="3">
    <source>
        <dbReference type="EMBL" id="KPM31088.1"/>
    </source>
</evidence>
<proteinExistence type="predicted"/>
<dbReference type="PANTHER" id="PTHR40469">
    <property type="entry name" value="SECRETED GLYCOSYL HYDROLASE"/>
    <property type="match status" value="1"/>
</dbReference>
<dbReference type="Gene3D" id="3.40.50.880">
    <property type="match status" value="1"/>
</dbReference>
<organism evidence="3 4">
    <name type="scientific">Croceitalea dokdonensis DOKDO 023</name>
    <dbReference type="NCBI Taxonomy" id="1300341"/>
    <lineage>
        <taxon>Bacteria</taxon>
        <taxon>Pseudomonadati</taxon>
        <taxon>Bacteroidota</taxon>
        <taxon>Flavobacteriia</taxon>
        <taxon>Flavobacteriales</taxon>
        <taxon>Flavobacteriaceae</taxon>
        <taxon>Croceitalea</taxon>
    </lineage>
</organism>
<dbReference type="InterPro" id="IPR029010">
    <property type="entry name" value="ThuA-like"/>
</dbReference>
<dbReference type="PANTHER" id="PTHR40469:SF2">
    <property type="entry name" value="GALACTOSE-BINDING DOMAIN-LIKE SUPERFAMILY PROTEIN"/>
    <property type="match status" value="1"/>
</dbReference>
<evidence type="ECO:0000313" key="4">
    <source>
        <dbReference type="Proteomes" id="UP000050280"/>
    </source>
</evidence>
<feature type="chain" id="PRO_5006135170" evidence="1">
    <location>
        <begin position="21"/>
        <end position="255"/>
    </location>
</feature>
<dbReference type="Pfam" id="PF06283">
    <property type="entry name" value="ThuA"/>
    <property type="match status" value="1"/>
</dbReference>
<name>A0A0P7AXM8_9FLAO</name>
<dbReference type="EMBL" id="LDJX01000006">
    <property type="protein sequence ID" value="KPM31088.1"/>
    <property type="molecule type" value="Genomic_DNA"/>
</dbReference>
<dbReference type="STRING" id="1300341.I595_3067"/>
<feature type="signal peptide" evidence="1">
    <location>
        <begin position="1"/>
        <end position="20"/>
    </location>
</feature>
<sequence length="255" mass="28795">MHLLQQCTLFVLLATFTLSAQNYTEPPGLPVTAAIPELVLVFSKTEGFRHKSIEKGALTLKQLGRANGFIALRTETASDFNPENLKNYKLVVFLSTTQDVLNESQQKAFESYIQNGGSFLGIHAAADTEYEWPWYGKLVGGYFNGHPNNPNVRTASIQRIDKTHASSKHLPDTWVRTDEWYNYKNLNPDMQVVLNLDESSYEGGTNGDSHPIAWYHEFDGGRAYYTGGGHTEESFDEPEFRQHLLGAIEWCLNRD</sequence>
<accession>A0A0P7AXM8</accession>
<keyword evidence="1" id="KW-0732">Signal</keyword>
<gene>
    <name evidence="3" type="ORF">I595_3067</name>
</gene>
<dbReference type="InterPro" id="IPR029062">
    <property type="entry name" value="Class_I_gatase-like"/>
</dbReference>
<keyword evidence="4" id="KW-1185">Reference proteome</keyword>
<evidence type="ECO:0000256" key="1">
    <source>
        <dbReference type="SAM" id="SignalP"/>
    </source>
</evidence>
<dbReference type="Proteomes" id="UP000050280">
    <property type="component" value="Unassembled WGS sequence"/>
</dbReference>
<feature type="domain" description="ThuA-like" evidence="2">
    <location>
        <begin position="39"/>
        <end position="251"/>
    </location>
</feature>
<dbReference type="OrthoDB" id="9816308at2"/>
<comment type="caution">
    <text evidence="3">The sequence shown here is derived from an EMBL/GenBank/DDBJ whole genome shotgun (WGS) entry which is preliminary data.</text>
</comment>
<protein>
    <submittedName>
        <fullName evidence="3">Cytochrome c551/c552</fullName>
    </submittedName>
</protein>
<dbReference type="PATRIC" id="fig|1300341.3.peg.3219"/>
<dbReference type="SUPFAM" id="SSF52317">
    <property type="entry name" value="Class I glutamine amidotransferase-like"/>
    <property type="match status" value="1"/>
</dbReference>
<reference evidence="3 4" key="1">
    <citation type="submission" date="2015-09" db="EMBL/GenBank/DDBJ databases">
        <title>Genome sequence of the marine flavobacterium Croceitalea dokdonensis DOKDO 023 that contains proton- and sodium-pumping rhodopsins.</title>
        <authorList>
            <person name="Kwon S.-K."/>
            <person name="Lee H.K."/>
            <person name="Kwak M.-J."/>
            <person name="Kim J.F."/>
        </authorList>
    </citation>
    <scope>NUCLEOTIDE SEQUENCE [LARGE SCALE GENOMIC DNA]</scope>
    <source>
        <strain evidence="3 4">DOKDO 023</strain>
    </source>
</reference>
<evidence type="ECO:0000259" key="2">
    <source>
        <dbReference type="Pfam" id="PF06283"/>
    </source>
</evidence>
<dbReference type="RefSeq" id="WP_083467609.1">
    <property type="nucleotide sequence ID" value="NZ_LDJX01000006.1"/>
</dbReference>